<dbReference type="OrthoDB" id="6683395at2759"/>
<reference evidence="2 3" key="1">
    <citation type="submission" date="2019-08" db="EMBL/GenBank/DDBJ databases">
        <title>The genome of the soybean aphid Biotype 1, its phylome, world population structure and adaptation to the North American continent.</title>
        <authorList>
            <person name="Giordano R."/>
            <person name="Donthu R.K."/>
            <person name="Hernandez A.G."/>
            <person name="Wright C.L."/>
            <person name="Zimin A.V."/>
        </authorList>
    </citation>
    <scope>NUCLEOTIDE SEQUENCE [LARGE SCALE GENOMIC DNA]</scope>
    <source>
        <tissue evidence="2">Whole aphids</tissue>
    </source>
</reference>
<feature type="coiled-coil region" evidence="1">
    <location>
        <begin position="9"/>
        <end position="57"/>
    </location>
</feature>
<accession>A0A6G0U0F1</accession>
<keyword evidence="1" id="KW-0175">Coiled coil</keyword>
<organism evidence="2 3">
    <name type="scientific">Aphis glycines</name>
    <name type="common">Soybean aphid</name>
    <dbReference type="NCBI Taxonomy" id="307491"/>
    <lineage>
        <taxon>Eukaryota</taxon>
        <taxon>Metazoa</taxon>
        <taxon>Ecdysozoa</taxon>
        <taxon>Arthropoda</taxon>
        <taxon>Hexapoda</taxon>
        <taxon>Insecta</taxon>
        <taxon>Pterygota</taxon>
        <taxon>Neoptera</taxon>
        <taxon>Paraneoptera</taxon>
        <taxon>Hemiptera</taxon>
        <taxon>Sternorrhyncha</taxon>
        <taxon>Aphidomorpha</taxon>
        <taxon>Aphidoidea</taxon>
        <taxon>Aphididae</taxon>
        <taxon>Aphidini</taxon>
        <taxon>Aphis</taxon>
        <taxon>Aphis</taxon>
    </lineage>
</organism>
<evidence type="ECO:0000313" key="2">
    <source>
        <dbReference type="EMBL" id="KAE9542413.1"/>
    </source>
</evidence>
<comment type="caution">
    <text evidence="2">The sequence shown here is derived from an EMBL/GenBank/DDBJ whole genome shotgun (WGS) entry which is preliminary data.</text>
</comment>
<dbReference type="PANTHER" id="PTHR37445">
    <property type="entry name" value="PROTEIN CBG24663"/>
    <property type="match status" value="1"/>
</dbReference>
<dbReference type="Proteomes" id="UP000475862">
    <property type="component" value="Unassembled WGS sequence"/>
</dbReference>
<name>A0A6G0U0F1_APHGL</name>
<evidence type="ECO:0000313" key="3">
    <source>
        <dbReference type="Proteomes" id="UP000475862"/>
    </source>
</evidence>
<evidence type="ECO:0000256" key="1">
    <source>
        <dbReference type="SAM" id="Coils"/>
    </source>
</evidence>
<gene>
    <name evidence="2" type="ORF">AGLY_003274</name>
</gene>
<dbReference type="EMBL" id="VYZN01000010">
    <property type="protein sequence ID" value="KAE9542413.1"/>
    <property type="molecule type" value="Genomic_DNA"/>
</dbReference>
<dbReference type="PANTHER" id="PTHR37445:SF3">
    <property type="entry name" value="ZINC FINGER PHD-TYPE DOMAIN-CONTAINING PROTEIN"/>
    <property type="match status" value="1"/>
</dbReference>
<proteinExistence type="predicted"/>
<dbReference type="AlphaFoldDB" id="A0A6G0U0F1"/>
<protein>
    <submittedName>
        <fullName evidence="2">Uncharacterized protein</fullName>
    </submittedName>
</protein>
<sequence length="225" mass="25213">MNLSQNSKLAELLSSIDFLKSQIVEIRSENTTLHNEIATLNNRIQVLESSADGLSNMPKLIQELANREMCAHNIIVHGLQESPSNDHTARIASDIKLLDNSIQPCNLTLPKVLKLFRLGHKRSGKPRPLKVVLSSKEMAHSFVSAFNSYKRTQLVPANSISISHDRTLLERQEIRRVYSEHENRKKNGEHNIFIRYRSGIPLIVPNDGGVSGSHSNHPSSSLSKN</sequence>
<keyword evidence="3" id="KW-1185">Reference proteome</keyword>